<dbReference type="AlphaFoldDB" id="A0A8H7DH91"/>
<feature type="region of interest" description="Disordered" evidence="1">
    <location>
        <begin position="19"/>
        <end position="224"/>
    </location>
</feature>
<dbReference type="EMBL" id="JACAZH010000002">
    <property type="protein sequence ID" value="KAF7375339.1"/>
    <property type="molecule type" value="Genomic_DNA"/>
</dbReference>
<feature type="compositionally biased region" description="Basic and acidic residues" evidence="1">
    <location>
        <begin position="96"/>
        <end position="108"/>
    </location>
</feature>
<feature type="compositionally biased region" description="Basic and acidic residues" evidence="1">
    <location>
        <begin position="150"/>
        <end position="161"/>
    </location>
</feature>
<feature type="compositionally biased region" description="Low complexity" evidence="1">
    <location>
        <begin position="77"/>
        <end position="90"/>
    </location>
</feature>
<sequence>MIIQQQAADSRVAFSRLMEENDGRLVLPNDSHSARRRDIPLGEYISSSGSGHRHRSTLHRGPSSSPEYMRPPPPLAIPRRPLSPDLRSPSGIDGGQRWHVDNRGDRSPPHKRLRVSGQSGEFRPRSSRSPPPPPRSAAYPAHSSTPGPRHKLDSERVRYPSREYMPPPPPPPPRPDPPQPYRPSETLSTYDARNPPLQFIPHRHPPVPPRPPHTACSVTPGTIL</sequence>
<evidence type="ECO:0000313" key="2">
    <source>
        <dbReference type="EMBL" id="KAF7375339.1"/>
    </source>
</evidence>
<proteinExistence type="predicted"/>
<evidence type="ECO:0000256" key="1">
    <source>
        <dbReference type="SAM" id="MobiDB-lite"/>
    </source>
</evidence>
<keyword evidence="3" id="KW-1185">Reference proteome</keyword>
<dbReference type="OrthoDB" id="3056529at2759"/>
<organism evidence="2 3">
    <name type="scientific">Mycena sanguinolenta</name>
    <dbReference type="NCBI Taxonomy" id="230812"/>
    <lineage>
        <taxon>Eukaryota</taxon>
        <taxon>Fungi</taxon>
        <taxon>Dikarya</taxon>
        <taxon>Basidiomycota</taxon>
        <taxon>Agaricomycotina</taxon>
        <taxon>Agaricomycetes</taxon>
        <taxon>Agaricomycetidae</taxon>
        <taxon>Agaricales</taxon>
        <taxon>Marasmiineae</taxon>
        <taxon>Mycenaceae</taxon>
        <taxon>Mycena</taxon>
    </lineage>
</organism>
<name>A0A8H7DH91_9AGAR</name>
<comment type="caution">
    <text evidence="2">The sequence shown here is derived from an EMBL/GenBank/DDBJ whole genome shotgun (WGS) entry which is preliminary data.</text>
</comment>
<reference evidence="2" key="1">
    <citation type="submission" date="2020-05" db="EMBL/GenBank/DDBJ databases">
        <title>Mycena genomes resolve the evolution of fungal bioluminescence.</title>
        <authorList>
            <person name="Tsai I.J."/>
        </authorList>
    </citation>
    <scope>NUCLEOTIDE SEQUENCE</scope>
    <source>
        <strain evidence="2">160909Yilan</strain>
    </source>
</reference>
<evidence type="ECO:0000313" key="3">
    <source>
        <dbReference type="Proteomes" id="UP000623467"/>
    </source>
</evidence>
<protein>
    <submittedName>
        <fullName evidence="2">Uncharacterized protein</fullName>
    </submittedName>
</protein>
<feature type="compositionally biased region" description="Pro residues" evidence="1">
    <location>
        <begin position="165"/>
        <end position="181"/>
    </location>
</feature>
<accession>A0A8H7DH91</accession>
<gene>
    <name evidence="2" type="ORF">MSAN_00421000</name>
</gene>
<dbReference type="Proteomes" id="UP000623467">
    <property type="component" value="Unassembled WGS sequence"/>
</dbReference>